<evidence type="ECO:0000313" key="3">
    <source>
        <dbReference type="RefSeq" id="XP_010474247.1"/>
    </source>
</evidence>
<accession>A0ABM0WPL2</accession>
<keyword evidence="2" id="KW-1185">Reference proteome</keyword>
<keyword evidence="1" id="KW-0472">Membrane</keyword>
<proteinExistence type="predicted"/>
<feature type="transmembrane region" description="Helical" evidence="1">
    <location>
        <begin position="12"/>
        <end position="34"/>
    </location>
</feature>
<dbReference type="GeneID" id="104753739"/>
<evidence type="ECO:0000256" key="1">
    <source>
        <dbReference type="SAM" id="Phobius"/>
    </source>
</evidence>
<reference evidence="2" key="1">
    <citation type="journal article" date="2014" name="Nat. Commun.">
        <title>The emerging biofuel crop Camelina sativa retains a highly undifferentiated hexaploid genome structure.</title>
        <authorList>
            <person name="Kagale S."/>
            <person name="Koh C."/>
            <person name="Nixon J."/>
            <person name="Bollina V."/>
            <person name="Clarke W.E."/>
            <person name="Tuteja R."/>
            <person name="Spillane C."/>
            <person name="Robinson S.J."/>
            <person name="Links M.G."/>
            <person name="Clarke C."/>
            <person name="Higgins E.E."/>
            <person name="Huebert T."/>
            <person name="Sharpe A.G."/>
            <person name="Parkin I.A."/>
        </authorList>
    </citation>
    <scope>NUCLEOTIDE SEQUENCE [LARGE SCALE GENOMIC DNA]</scope>
    <source>
        <strain evidence="2">cv. DH55</strain>
    </source>
</reference>
<dbReference type="Pfam" id="PF06651">
    <property type="entry name" value="DUF1163"/>
    <property type="match status" value="1"/>
</dbReference>
<evidence type="ECO:0000313" key="2">
    <source>
        <dbReference type="Proteomes" id="UP000694864"/>
    </source>
</evidence>
<sequence length="203" mass="22885">MPLKRHEAPDGASSIIGIMISIIGIFAFPAFMVYDFIQDFNEIPIVPKIELASMEFTVHNITQNHLSANWDLSIRISDDLPGNYICLQGDLQASFLYKNVTLATSSPEKYYNLNYQDPQLLKVSAALVFDKDISSSIGKDIIREIQKKKEVQFASRFTLTDCRENTTGVMSYECDEITLRFEPGSEEMKATTVFGNHPNCVNI</sequence>
<organism evidence="2 3">
    <name type="scientific">Camelina sativa</name>
    <name type="common">False flax</name>
    <name type="synonym">Myagrum sativum</name>
    <dbReference type="NCBI Taxonomy" id="90675"/>
    <lineage>
        <taxon>Eukaryota</taxon>
        <taxon>Viridiplantae</taxon>
        <taxon>Streptophyta</taxon>
        <taxon>Embryophyta</taxon>
        <taxon>Tracheophyta</taxon>
        <taxon>Spermatophyta</taxon>
        <taxon>Magnoliopsida</taxon>
        <taxon>eudicotyledons</taxon>
        <taxon>Gunneridae</taxon>
        <taxon>Pentapetalae</taxon>
        <taxon>rosids</taxon>
        <taxon>malvids</taxon>
        <taxon>Brassicales</taxon>
        <taxon>Brassicaceae</taxon>
        <taxon>Camelineae</taxon>
        <taxon>Camelina</taxon>
    </lineage>
</organism>
<protein>
    <submittedName>
        <fullName evidence="3">Uncharacterized protein LOC104753739</fullName>
    </submittedName>
</protein>
<dbReference type="PANTHER" id="PTHR31125">
    <property type="entry name" value="F20P5.22 PROTEIN-RELATED"/>
    <property type="match status" value="1"/>
</dbReference>
<name>A0ABM0WPL2_CAMSA</name>
<dbReference type="InterPro" id="IPR009544">
    <property type="entry name" value="DUF1163"/>
</dbReference>
<gene>
    <name evidence="3" type="primary">LOC104753739</name>
</gene>
<keyword evidence="1" id="KW-1133">Transmembrane helix</keyword>
<keyword evidence="1" id="KW-0812">Transmembrane</keyword>
<dbReference type="Proteomes" id="UP000694864">
    <property type="component" value="Chromosome 16"/>
</dbReference>
<dbReference type="RefSeq" id="XP_010474247.1">
    <property type="nucleotide sequence ID" value="XM_010475945.1"/>
</dbReference>
<dbReference type="PANTHER" id="PTHR31125:SF8">
    <property type="entry name" value="F20P5.22 PROTEIN"/>
    <property type="match status" value="1"/>
</dbReference>
<reference evidence="3" key="2">
    <citation type="submission" date="2025-08" db="UniProtKB">
        <authorList>
            <consortium name="RefSeq"/>
        </authorList>
    </citation>
    <scope>IDENTIFICATION</scope>
    <source>
        <tissue evidence="3">Leaf</tissue>
    </source>
</reference>